<dbReference type="EMBL" id="JAAOZC010000003">
    <property type="protein sequence ID" value="NIJ07879.1"/>
    <property type="molecule type" value="Genomic_DNA"/>
</dbReference>
<organism evidence="4 5">
    <name type="scientific">Sphingomonas vulcanisoli</name>
    <dbReference type="NCBI Taxonomy" id="1658060"/>
    <lineage>
        <taxon>Bacteria</taxon>
        <taxon>Pseudomonadati</taxon>
        <taxon>Pseudomonadota</taxon>
        <taxon>Alphaproteobacteria</taxon>
        <taxon>Sphingomonadales</taxon>
        <taxon>Sphingomonadaceae</taxon>
        <taxon>Sphingomonas</taxon>
    </lineage>
</organism>
<evidence type="ECO:0000313" key="4">
    <source>
        <dbReference type="EMBL" id="NIJ07879.1"/>
    </source>
</evidence>
<proteinExistence type="predicted"/>
<gene>
    <name evidence="4" type="ORF">FHS31_001489</name>
</gene>
<evidence type="ECO:0000256" key="1">
    <source>
        <dbReference type="SAM" id="Coils"/>
    </source>
</evidence>
<feature type="signal peptide" evidence="3">
    <location>
        <begin position="1"/>
        <end position="30"/>
    </location>
</feature>
<comment type="caution">
    <text evidence="4">The sequence shown here is derived from an EMBL/GenBank/DDBJ whole genome shotgun (WGS) entry which is preliminary data.</text>
</comment>
<keyword evidence="5" id="KW-1185">Reference proteome</keyword>
<evidence type="ECO:0000313" key="5">
    <source>
        <dbReference type="Proteomes" id="UP000727456"/>
    </source>
</evidence>
<protein>
    <recommendedName>
        <fullName evidence="6">Colicin transporter</fullName>
    </recommendedName>
</protein>
<feature type="coiled-coil region" evidence="1">
    <location>
        <begin position="36"/>
        <end position="63"/>
    </location>
</feature>
<evidence type="ECO:0000256" key="3">
    <source>
        <dbReference type="SAM" id="SignalP"/>
    </source>
</evidence>
<evidence type="ECO:0000256" key="2">
    <source>
        <dbReference type="SAM" id="MobiDB-lite"/>
    </source>
</evidence>
<feature type="chain" id="PRO_5046403497" description="Colicin transporter" evidence="3">
    <location>
        <begin position="31"/>
        <end position="238"/>
    </location>
</feature>
<dbReference type="RefSeq" id="WP_167072731.1">
    <property type="nucleotide sequence ID" value="NZ_JAAOZC010000003.1"/>
</dbReference>
<keyword evidence="3" id="KW-0732">Signal</keyword>
<feature type="region of interest" description="Disordered" evidence="2">
    <location>
        <begin position="163"/>
        <end position="215"/>
    </location>
</feature>
<keyword evidence="1" id="KW-0175">Coiled coil</keyword>
<reference evidence="4 5" key="1">
    <citation type="submission" date="2020-03" db="EMBL/GenBank/DDBJ databases">
        <title>Genomic Encyclopedia of Type Strains, Phase III (KMG-III): the genomes of soil and plant-associated and newly described type strains.</title>
        <authorList>
            <person name="Whitman W."/>
        </authorList>
    </citation>
    <scope>NUCLEOTIDE SEQUENCE [LARGE SCALE GENOMIC DNA]</scope>
    <source>
        <strain evidence="4 5">CECT 8804</strain>
    </source>
</reference>
<evidence type="ECO:0008006" key="6">
    <source>
        <dbReference type="Google" id="ProtNLM"/>
    </source>
</evidence>
<dbReference type="Proteomes" id="UP000727456">
    <property type="component" value="Unassembled WGS sequence"/>
</dbReference>
<sequence>MIAARFRLIAWVAGCAFAALLCYMASQSVAAERGALLRVDGQIADTQNDIRRLETEIAARSRMGQLERWNQVLALQAARPVQYVANEVQLASLAGGPKRPLEGNIQMAAYQKSAPAAAPQPAPAQAPAPAIQQPMLRVATYVQDKPGPLAADAPAPVVKASLEKPAAKSTAPKPERSTPAKLTLASFEEPAHKAATADDPVPAKPKRKAVKVDDSLLPSDLGSLIAAEKKGAHKRAAL</sequence>
<accession>A0ABX0TUN9</accession>
<name>A0ABX0TUN9_9SPHN</name>